<sequence>MLMDRKYIFSLLLVLSGVFFTVTNVQAQDKKEKDKDKIELYQRYTPISWFYNEYWAQPFATTAIQSLHTVLFPRINSNAKILDLMCGSGRVTNALKKRGYKMTGLDASEGMLNFARVNAPGVPFMLDDARLFDIKDEFDAVICMNNGLNHILQWKELVMAYSKVYASLKKGGYFVFDMSLEEHYKNSFSKQRNWVERDNFSCLYNFNYNPQERLGAIDFVMFLAKQPAKTPEEKAAQVWGRVSWRVTQYCYSHLKIIDALEKVGFTVIKVYDGQDDLKRGAYNKGRRYYLCQKK</sequence>
<feature type="signal peptide" evidence="2">
    <location>
        <begin position="1"/>
        <end position="27"/>
    </location>
</feature>
<dbReference type="GO" id="GO:0016740">
    <property type="term" value="F:transferase activity"/>
    <property type="evidence" value="ECO:0007669"/>
    <property type="project" value="UniProtKB-KW"/>
</dbReference>
<dbReference type="Proteomes" id="UP000004095">
    <property type="component" value="Unassembled WGS sequence"/>
</dbReference>
<gene>
    <name evidence="4" type="ORF">M23134_03717</name>
</gene>
<dbReference type="eggNOG" id="COG2226">
    <property type="taxonomic scope" value="Bacteria"/>
</dbReference>
<feature type="chain" id="PRO_5002642289" description="Methyltransferase domain-containing protein" evidence="2">
    <location>
        <begin position="28"/>
        <end position="294"/>
    </location>
</feature>
<organism evidence="4 5">
    <name type="scientific">Microscilla marina ATCC 23134</name>
    <dbReference type="NCBI Taxonomy" id="313606"/>
    <lineage>
        <taxon>Bacteria</taxon>
        <taxon>Pseudomonadati</taxon>
        <taxon>Bacteroidota</taxon>
        <taxon>Cytophagia</taxon>
        <taxon>Cytophagales</taxon>
        <taxon>Microscillaceae</taxon>
        <taxon>Microscilla</taxon>
    </lineage>
</organism>
<evidence type="ECO:0000256" key="2">
    <source>
        <dbReference type="SAM" id="SignalP"/>
    </source>
</evidence>
<comment type="caution">
    <text evidence="4">The sequence shown here is derived from an EMBL/GenBank/DDBJ whole genome shotgun (WGS) entry which is preliminary data.</text>
</comment>
<evidence type="ECO:0000259" key="3">
    <source>
        <dbReference type="Pfam" id="PF13649"/>
    </source>
</evidence>
<keyword evidence="1" id="KW-0808">Transferase</keyword>
<evidence type="ECO:0000313" key="5">
    <source>
        <dbReference type="Proteomes" id="UP000004095"/>
    </source>
</evidence>
<feature type="domain" description="Methyltransferase" evidence="3">
    <location>
        <begin position="81"/>
        <end position="172"/>
    </location>
</feature>
<dbReference type="Gene3D" id="3.40.50.150">
    <property type="entry name" value="Vaccinia Virus protein VP39"/>
    <property type="match status" value="1"/>
</dbReference>
<keyword evidence="5" id="KW-1185">Reference proteome</keyword>
<dbReference type="AlphaFoldDB" id="A1ZXC9"/>
<dbReference type="InterPro" id="IPR041698">
    <property type="entry name" value="Methyltransf_25"/>
</dbReference>
<name>A1ZXC9_MICM2</name>
<dbReference type="Pfam" id="PF13649">
    <property type="entry name" value="Methyltransf_25"/>
    <property type="match status" value="1"/>
</dbReference>
<dbReference type="EMBL" id="AAWS01000057">
    <property type="protein sequence ID" value="EAY25003.1"/>
    <property type="molecule type" value="Genomic_DNA"/>
</dbReference>
<accession>A1ZXC9</accession>
<proteinExistence type="predicted"/>
<evidence type="ECO:0000313" key="4">
    <source>
        <dbReference type="EMBL" id="EAY25003.1"/>
    </source>
</evidence>
<dbReference type="InterPro" id="IPR029063">
    <property type="entry name" value="SAM-dependent_MTases_sf"/>
</dbReference>
<protein>
    <recommendedName>
        <fullName evidence="3">Methyltransferase domain-containing protein</fullName>
    </recommendedName>
</protein>
<dbReference type="CDD" id="cd02440">
    <property type="entry name" value="AdoMet_MTases"/>
    <property type="match status" value="1"/>
</dbReference>
<keyword evidence="2" id="KW-0732">Signal</keyword>
<dbReference type="SUPFAM" id="SSF53335">
    <property type="entry name" value="S-adenosyl-L-methionine-dependent methyltransferases"/>
    <property type="match status" value="1"/>
</dbReference>
<evidence type="ECO:0000256" key="1">
    <source>
        <dbReference type="ARBA" id="ARBA00022679"/>
    </source>
</evidence>
<reference evidence="4 5" key="1">
    <citation type="submission" date="2007-01" db="EMBL/GenBank/DDBJ databases">
        <authorList>
            <person name="Haygood M."/>
            <person name="Podell S."/>
            <person name="Anderson C."/>
            <person name="Hopkinson B."/>
            <person name="Roe K."/>
            <person name="Barbeau K."/>
            <person name="Gaasterland T."/>
            <person name="Ferriera S."/>
            <person name="Johnson J."/>
            <person name="Kravitz S."/>
            <person name="Beeson K."/>
            <person name="Sutton G."/>
            <person name="Rogers Y.-H."/>
            <person name="Friedman R."/>
            <person name="Frazier M."/>
            <person name="Venter J.C."/>
        </authorList>
    </citation>
    <scope>NUCLEOTIDE SEQUENCE [LARGE SCALE GENOMIC DNA]</scope>
    <source>
        <strain evidence="4 5">ATCC 23134</strain>
    </source>
</reference>
<dbReference type="PANTHER" id="PTHR43861">
    <property type="entry name" value="TRANS-ACONITATE 2-METHYLTRANSFERASE-RELATED"/>
    <property type="match status" value="1"/>
</dbReference>
<dbReference type="Gene3D" id="2.20.25.110">
    <property type="entry name" value="S-adenosyl-L-methionine-dependent methyltransferases"/>
    <property type="match status" value="1"/>
</dbReference>